<reference evidence="2 3" key="1">
    <citation type="submission" date="2019-06" db="EMBL/GenBank/DDBJ databases">
        <title>Draft genomes of female and male turbot (Scophthalmus maximus).</title>
        <authorList>
            <person name="Xu H."/>
            <person name="Xu X.-W."/>
            <person name="Shao C."/>
            <person name="Chen S."/>
        </authorList>
    </citation>
    <scope>NUCLEOTIDE SEQUENCE [LARGE SCALE GENOMIC DNA]</scope>
    <source>
        <strain evidence="2">Ysfricsl-2016a</strain>
        <tissue evidence="2">Blood</tissue>
    </source>
</reference>
<name>A0A6A4RL53_SCOMX</name>
<evidence type="ECO:0000256" key="1">
    <source>
        <dbReference type="SAM" id="MobiDB-lite"/>
    </source>
</evidence>
<comment type="caution">
    <text evidence="2">The sequence shown here is derived from an EMBL/GenBank/DDBJ whole genome shotgun (WGS) entry which is preliminary data.</text>
</comment>
<dbReference type="EMBL" id="VEVO01000025">
    <property type="protein sequence ID" value="KAF0022583.1"/>
    <property type="molecule type" value="Genomic_DNA"/>
</dbReference>
<feature type="region of interest" description="Disordered" evidence="1">
    <location>
        <begin position="103"/>
        <end position="122"/>
    </location>
</feature>
<proteinExistence type="predicted"/>
<sequence length="122" mass="14098">MLITTLCRSRAPAGSPLHRFTPPNKGSDVWPMKRYGKQRRVNNDPVDDGESSPESLGAVCSPRHEPQIFREDETILRLMLLSVFFQLKKMFSQFSQIEQCSGHHEEAQKLKNEMVKEAEKRR</sequence>
<evidence type="ECO:0000313" key="3">
    <source>
        <dbReference type="Proteomes" id="UP000438429"/>
    </source>
</evidence>
<organism evidence="2 3">
    <name type="scientific">Scophthalmus maximus</name>
    <name type="common">Turbot</name>
    <name type="synonym">Psetta maxima</name>
    <dbReference type="NCBI Taxonomy" id="52904"/>
    <lineage>
        <taxon>Eukaryota</taxon>
        <taxon>Metazoa</taxon>
        <taxon>Chordata</taxon>
        <taxon>Craniata</taxon>
        <taxon>Vertebrata</taxon>
        <taxon>Euteleostomi</taxon>
        <taxon>Actinopterygii</taxon>
        <taxon>Neopterygii</taxon>
        <taxon>Teleostei</taxon>
        <taxon>Neoteleostei</taxon>
        <taxon>Acanthomorphata</taxon>
        <taxon>Carangaria</taxon>
        <taxon>Pleuronectiformes</taxon>
        <taxon>Pleuronectoidei</taxon>
        <taxon>Scophthalmidae</taxon>
        <taxon>Scophthalmus</taxon>
    </lineage>
</organism>
<feature type="region of interest" description="Disordered" evidence="1">
    <location>
        <begin position="13"/>
        <end position="59"/>
    </location>
</feature>
<dbReference type="Proteomes" id="UP000438429">
    <property type="component" value="Unassembled WGS sequence"/>
</dbReference>
<dbReference type="AlphaFoldDB" id="A0A6A4RL53"/>
<evidence type="ECO:0000313" key="2">
    <source>
        <dbReference type="EMBL" id="KAF0022583.1"/>
    </source>
</evidence>
<accession>A0A6A4RL53</accession>
<protein>
    <submittedName>
        <fullName evidence="2">Uncharacterized protein</fullName>
    </submittedName>
</protein>
<gene>
    <name evidence="2" type="ORF">F2P81_025209</name>
</gene>